<organism evidence="1">
    <name type="scientific">marine metagenome</name>
    <dbReference type="NCBI Taxonomy" id="408172"/>
    <lineage>
        <taxon>unclassified sequences</taxon>
        <taxon>metagenomes</taxon>
        <taxon>ecological metagenomes</taxon>
    </lineage>
</organism>
<evidence type="ECO:0000313" key="1">
    <source>
        <dbReference type="EMBL" id="SVC45569.1"/>
    </source>
</evidence>
<dbReference type="AlphaFoldDB" id="A0A382M9L5"/>
<dbReference type="EMBL" id="UINC01092193">
    <property type="protein sequence ID" value="SVC45569.1"/>
    <property type="molecule type" value="Genomic_DNA"/>
</dbReference>
<accession>A0A382M9L5</accession>
<sequence length="58" mass="6539">LAQPDNVETCQQNLQHVKRSCTASTMNIADWDFSCGCLGNCLYLAGYFCDHLYSVSFR</sequence>
<feature type="non-terminal residue" evidence="1">
    <location>
        <position position="1"/>
    </location>
</feature>
<gene>
    <name evidence="1" type="ORF">METZ01_LOCUS298423</name>
</gene>
<reference evidence="1" key="1">
    <citation type="submission" date="2018-05" db="EMBL/GenBank/DDBJ databases">
        <authorList>
            <person name="Lanie J.A."/>
            <person name="Ng W.-L."/>
            <person name="Kazmierczak K.M."/>
            <person name="Andrzejewski T.M."/>
            <person name="Davidsen T.M."/>
            <person name="Wayne K.J."/>
            <person name="Tettelin H."/>
            <person name="Glass J.I."/>
            <person name="Rusch D."/>
            <person name="Podicherti R."/>
            <person name="Tsui H.-C.T."/>
            <person name="Winkler M.E."/>
        </authorList>
    </citation>
    <scope>NUCLEOTIDE SEQUENCE</scope>
</reference>
<name>A0A382M9L5_9ZZZZ</name>
<proteinExistence type="predicted"/>
<protein>
    <submittedName>
        <fullName evidence="1">Uncharacterized protein</fullName>
    </submittedName>
</protein>